<evidence type="ECO:0000256" key="3">
    <source>
        <dbReference type="ARBA" id="ARBA00022771"/>
    </source>
</evidence>
<dbReference type="InterPro" id="IPR036236">
    <property type="entry name" value="Znf_C2H2_sf"/>
</dbReference>
<dbReference type="SUPFAM" id="SSF52540">
    <property type="entry name" value="P-loop containing nucleoside triphosphate hydrolases"/>
    <property type="match status" value="1"/>
</dbReference>
<keyword evidence="3 5" id="KW-0863">Zinc-finger</keyword>
<dbReference type="InterPro" id="IPR013087">
    <property type="entry name" value="Znf_C2H2_type"/>
</dbReference>
<dbReference type="Gene3D" id="3.30.160.60">
    <property type="entry name" value="Classic Zinc Finger"/>
    <property type="match status" value="3"/>
</dbReference>
<dbReference type="PANTHER" id="PTHR10039">
    <property type="entry name" value="AMELOGENIN"/>
    <property type="match status" value="1"/>
</dbReference>
<dbReference type="PROSITE" id="PS00028">
    <property type="entry name" value="ZINC_FINGER_C2H2_1"/>
    <property type="match status" value="2"/>
</dbReference>
<proteinExistence type="predicted"/>
<organism evidence="7 8">
    <name type="scientific">Cladophialophora chaetospira</name>
    <dbReference type="NCBI Taxonomy" id="386627"/>
    <lineage>
        <taxon>Eukaryota</taxon>
        <taxon>Fungi</taxon>
        <taxon>Dikarya</taxon>
        <taxon>Ascomycota</taxon>
        <taxon>Pezizomycotina</taxon>
        <taxon>Eurotiomycetes</taxon>
        <taxon>Chaetothyriomycetidae</taxon>
        <taxon>Chaetothyriales</taxon>
        <taxon>Herpotrichiellaceae</taxon>
        <taxon>Cladophialophora</taxon>
    </lineage>
</organism>
<feature type="domain" description="C2H2-type" evidence="6">
    <location>
        <begin position="1010"/>
        <end position="1036"/>
    </location>
</feature>
<evidence type="ECO:0000256" key="4">
    <source>
        <dbReference type="ARBA" id="ARBA00022833"/>
    </source>
</evidence>
<evidence type="ECO:0000313" key="7">
    <source>
        <dbReference type="EMBL" id="KAJ9616538.1"/>
    </source>
</evidence>
<keyword evidence="4" id="KW-0862">Zinc</keyword>
<dbReference type="EMBL" id="JAPDRK010000001">
    <property type="protein sequence ID" value="KAJ9616538.1"/>
    <property type="molecule type" value="Genomic_DNA"/>
</dbReference>
<sequence>MVEHQRSDGSLKASLNRALDRCRHRLTKEEEQQFLSVTLRSLKLHILEIQEQQGRAKKLRNLTRMDMFLNVMGEWEQLVANLIEGSDFGALIWGLVKNVLEAASTLGESFELLLDAYEKIGLNLPSLADHRALFTEAPEARTVLVWLYTDVVEFHMGALRFFSGPAWRRTFRSFWKDYETKFGGFLKGLGNSRSFINEQEQTQFLQHSRVDRMKVREAVKQFDELRDRLVRDIKDRDLRERRSHFADVLGWIAASSPLHEHAQACYKRKDERESGEWLLHKRPVEEWKDSDAPDSSILWLHGMPGAGKTVLASKIIEACGFSESEESTNTIFFYCVQKDPAKNTFTSIVKSLLSQALSQSRDALLPLCYERCSKSSEVTLQSPKLAMDLLESCLIRIAQQVIILDQQKTHERQYIIVDGLDECEPGEWQQLIDLFQRILKNLGPDSVHLRVLFVSQHTNQIEKVFKATPSVKITSQDNGEDIKVYARRRTGEIGDRFGLDARQVQEIVQDTCKGAAGRSYCLILPPETNAKTGMFLYARLVMDNLRDQPTRKMFDEERARKFPDGLSEAYERILQRIKRDFSARNSSNLWETIRMLLGWLVCACRPLKWKEIQLAHCIDLDSDAIDLENEKLRYHIRDYCGSIIEAPPENQNEVDQEHETVRFVHSTTGRRGCSPTFYEHALLTVNRYLVTTGFVNELLAEANLTAKCVRYVSLPCFDETLPPTELEWFSLRGYYIFQDYAVAKWSEHVLKLFEKVSAAKGQDQQMLSASEHEAPKKAQMDLALLELGDALRRFTEMYDSAFSETANVPVTLGAWDKLGESEDTEDLYYVLCAVLAHVKQHQKGPYDTKNKISIPALLTTFERNRAFLEDPSHKDFKIEMSPTDQQKMKDLYGEKRYKCPKLNCDWFFYGFSDRKSRKKHVDKHDRPFRCDVKECAGELGFTSKHDLEVHKKSFHTLTGPDQAETFEPLESLSLEAESKAKWPCPNCPKRFTRGFHLRNHIRTHTNERPFSCTECHKTFTRDYDRKRHEKTVHAGK</sequence>
<name>A0AA39CQS1_9EURO</name>
<feature type="domain" description="C2H2-type" evidence="6">
    <location>
        <begin position="982"/>
        <end position="1009"/>
    </location>
</feature>
<dbReference type="GO" id="GO:0008270">
    <property type="term" value="F:zinc ion binding"/>
    <property type="evidence" value="ECO:0007669"/>
    <property type="project" value="UniProtKB-KW"/>
</dbReference>
<accession>A0AA39CQS1</accession>
<dbReference type="Proteomes" id="UP001172673">
    <property type="component" value="Unassembled WGS sequence"/>
</dbReference>
<keyword evidence="2" id="KW-0677">Repeat</keyword>
<dbReference type="SUPFAM" id="SSF57667">
    <property type="entry name" value="beta-beta-alpha zinc fingers"/>
    <property type="match status" value="1"/>
</dbReference>
<evidence type="ECO:0000256" key="5">
    <source>
        <dbReference type="PROSITE-ProRule" id="PRU00042"/>
    </source>
</evidence>
<evidence type="ECO:0000313" key="8">
    <source>
        <dbReference type="Proteomes" id="UP001172673"/>
    </source>
</evidence>
<dbReference type="AlphaFoldDB" id="A0AA39CQS1"/>
<dbReference type="PANTHER" id="PTHR10039:SF14">
    <property type="entry name" value="NACHT DOMAIN-CONTAINING PROTEIN"/>
    <property type="match status" value="1"/>
</dbReference>
<evidence type="ECO:0000259" key="6">
    <source>
        <dbReference type="PROSITE" id="PS50157"/>
    </source>
</evidence>
<protein>
    <recommendedName>
        <fullName evidence="6">C2H2-type domain-containing protein</fullName>
    </recommendedName>
</protein>
<gene>
    <name evidence="7" type="ORF">H2200_000257</name>
</gene>
<dbReference type="InterPro" id="IPR027417">
    <property type="entry name" value="P-loop_NTPase"/>
</dbReference>
<keyword evidence="8" id="KW-1185">Reference proteome</keyword>
<keyword evidence="1" id="KW-0479">Metal-binding</keyword>
<dbReference type="Gene3D" id="3.40.50.300">
    <property type="entry name" value="P-loop containing nucleotide triphosphate hydrolases"/>
    <property type="match status" value="1"/>
</dbReference>
<evidence type="ECO:0000256" key="2">
    <source>
        <dbReference type="ARBA" id="ARBA00022737"/>
    </source>
</evidence>
<dbReference type="SMART" id="SM00355">
    <property type="entry name" value="ZnF_C2H2"/>
    <property type="match status" value="4"/>
</dbReference>
<dbReference type="FunFam" id="3.30.160.60:FF:002343">
    <property type="entry name" value="Zinc finger protein 33A"/>
    <property type="match status" value="1"/>
</dbReference>
<dbReference type="Pfam" id="PF24883">
    <property type="entry name" value="NPHP3_N"/>
    <property type="match status" value="1"/>
</dbReference>
<dbReference type="PROSITE" id="PS50157">
    <property type="entry name" value="ZINC_FINGER_C2H2_2"/>
    <property type="match status" value="2"/>
</dbReference>
<evidence type="ECO:0000256" key="1">
    <source>
        <dbReference type="ARBA" id="ARBA00022723"/>
    </source>
</evidence>
<reference evidence="7" key="1">
    <citation type="submission" date="2022-10" db="EMBL/GenBank/DDBJ databases">
        <title>Culturing micro-colonial fungi from biological soil crusts in the Mojave desert and describing Neophaeococcomyces mojavensis, and introducing the new genera and species Taxawa tesnikishii.</title>
        <authorList>
            <person name="Kurbessoian T."/>
            <person name="Stajich J.E."/>
        </authorList>
    </citation>
    <scope>NUCLEOTIDE SEQUENCE</scope>
    <source>
        <strain evidence="7">TK_41</strain>
    </source>
</reference>
<dbReference type="Pfam" id="PF24809">
    <property type="entry name" value="DUF7708"/>
    <property type="match status" value="1"/>
</dbReference>
<dbReference type="Pfam" id="PF00096">
    <property type="entry name" value="zf-C2H2"/>
    <property type="match status" value="1"/>
</dbReference>
<dbReference type="InterPro" id="IPR056125">
    <property type="entry name" value="DUF7708"/>
</dbReference>
<dbReference type="InterPro" id="IPR056884">
    <property type="entry name" value="NPHP3-like_N"/>
</dbReference>
<comment type="caution">
    <text evidence="7">The sequence shown here is derived from an EMBL/GenBank/DDBJ whole genome shotgun (WGS) entry which is preliminary data.</text>
</comment>